<feature type="signal peptide" evidence="1">
    <location>
        <begin position="1"/>
        <end position="24"/>
    </location>
</feature>
<evidence type="ECO:0000313" key="3">
    <source>
        <dbReference type="Proteomes" id="UP000320390"/>
    </source>
</evidence>
<sequence length="410" mass="41977" precursor="true">MPTLSTAVTASLISCAVATSAASAQTVLHYWDFSSTADLVGGVNTTMVGAPDLSLSPLYGEAYAGSGATLNTLINGVNGGSGYLLAEVFSGPTLEMDFGMNSFSFSYWLWDDFATDGDARGGRVFDNLAGTSTGIQIATTLANEWNFRVDDDNGAVNIFNNVMPFVTPVDQWYHVVGVVDRGASEVRAYVNGTLTATVPLDNNGTTTPMTGSVFPTQDMQIGVINDGLNAGGAQTQGLDDLAFYDGILSASDAAALASGAVNPLSFGAGITRYCSPGVPNSTGTPGSIDAIGSVLAADNNMTLTAASLPTSAFGFFIVSQTQGMVNQPGGSLGVLCVAGGVGRYVGAGQIQNSGATGTFSLPIDLTMTPTPTGLVPVMSGETWNFQAWHRDSVGGSAVSNFTDAVSVSFQ</sequence>
<protein>
    <recommendedName>
        <fullName evidence="4">LamG-like jellyroll fold domain-containing protein</fullName>
    </recommendedName>
</protein>
<dbReference type="EMBL" id="CP036434">
    <property type="protein sequence ID" value="QDV07574.1"/>
    <property type="molecule type" value="Genomic_DNA"/>
</dbReference>
<accession>A0A518EU03</accession>
<reference evidence="2 3" key="1">
    <citation type="submission" date="2019-02" db="EMBL/GenBank/DDBJ databases">
        <title>Deep-cultivation of Planctomycetes and their phenomic and genomic characterization uncovers novel biology.</title>
        <authorList>
            <person name="Wiegand S."/>
            <person name="Jogler M."/>
            <person name="Boedeker C."/>
            <person name="Pinto D."/>
            <person name="Vollmers J."/>
            <person name="Rivas-Marin E."/>
            <person name="Kohn T."/>
            <person name="Peeters S.H."/>
            <person name="Heuer A."/>
            <person name="Rast P."/>
            <person name="Oberbeckmann S."/>
            <person name="Bunk B."/>
            <person name="Jeske O."/>
            <person name="Meyerdierks A."/>
            <person name="Storesund J.E."/>
            <person name="Kallscheuer N."/>
            <person name="Luecker S."/>
            <person name="Lage O.M."/>
            <person name="Pohl T."/>
            <person name="Merkel B.J."/>
            <person name="Hornburger P."/>
            <person name="Mueller R.-W."/>
            <person name="Bruemmer F."/>
            <person name="Labrenz M."/>
            <person name="Spormann A.M."/>
            <person name="Op den Camp H."/>
            <person name="Overmann J."/>
            <person name="Amann R."/>
            <person name="Jetten M.S.M."/>
            <person name="Mascher T."/>
            <person name="Medema M.H."/>
            <person name="Devos D.P."/>
            <person name="Kaster A.-K."/>
            <person name="Ovreas L."/>
            <person name="Rohde M."/>
            <person name="Galperin M.Y."/>
            <person name="Jogler C."/>
        </authorList>
    </citation>
    <scope>NUCLEOTIDE SEQUENCE [LARGE SCALE GENOMIC DNA]</scope>
    <source>
        <strain evidence="2 3">Poly30</strain>
    </source>
</reference>
<proteinExistence type="predicted"/>
<dbReference type="RefSeq" id="WP_145198719.1">
    <property type="nucleotide sequence ID" value="NZ_CP036434.1"/>
</dbReference>
<dbReference type="Pfam" id="PF13385">
    <property type="entry name" value="Laminin_G_3"/>
    <property type="match status" value="1"/>
</dbReference>
<keyword evidence="3" id="KW-1185">Reference proteome</keyword>
<dbReference type="Proteomes" id="UP000320390">
    <property type="component" value="Chromosome"/>
</dbReference>
<evidence type="ECO:0008006" key="4">
    <source>
        <dbReference type="Google" id="ProtNLM"/>
    </source>
</evidence>
<dbReference type="Gene3D" id="2.60.120.200">
    <property type="match status" value="1"/>
</dbReference>
<feature type="chain" id="PRO_5021958843" description="LamG-like jellyroll fold domain-containing protein" evidence="1">
    <location>
        <begin position="25"/>
        <end position="410"/>
    </location>
</feature>
<name>A0A518EU03_9BACT</name>
<dbReference type="InterPro" id="IPR013320">
    <property type="entry name" value="ConA-like_dom_sf"/>
</dbReference>
<dbReference type="OrthoDB" id="9805017at2"/>
<keyword evidence="1" id="KW-0732">Signal</keyword>
<evidence type="ECO:0000313" key="2">
    <source>
        <dbReference type="EMBL" id="QDV07574.1"/>
    </source>
</evidence>
<gene>
    <name evidence="2" type="ORF">Poly30_31000</name>
</gene>
<dbReference type="AlphaFoldDB" id="A0A518EU03"/>
<evidence type="ECO:0000256" key="1">
    <source>
        <dbReference type="SAM" id="SignalP"/>
    </source>
</evidence>
<organism evidence="2 3">
    <name type="scientific">Saltatorellus ferox</name>
    <dbReference type="NCBI Taxonomy" id="2528018"/>
    <lineage>
        <taxon>Bacteria</taxon>
        <taxon>Pseudomonadati</taxon>
        <taxon>Planctomycetota</taxon>
        <taxon>Planctomycetia</taxon>
        <taxon>Planctomycetia incertae sedis</taxon>
        <taxon>Saltatorellus</taxon>
    </lineage>
</organism>
<dbReference type="SUPFAM" id="SSF49899">
    <property type="entry name" value="Concanavalin A-like lectins/glucanases"/>
    <property type="match status" value="1"/>
</dbReference>